<accession>A0ABQ2FPF5</accession>
<reference evidence="2" key="1">
    <citation type="journal article" date="2019" name="Int. J. Syst. Evol. Microbiol.">
        <title>The Global Catalogue of Microorganisms (GCM) 10K type strain sequencing project: providing services to taxonomists for standard genome sequencing and annotation.</title>
        <authorList>
            <consortium name="The Broad Institute Genomics Platform"/>
            <consortium name="The Broad Institute Genome Sequencing Center for Infectious Disease"/>
            <person name="Wu L."/>
            <person name="Ma J."/>
        </authorList>
    </citation>
    <scope>NUCLEOTIDE SEQUENCE [LARGE SCALE GENOMIC DNA]</scope>
    <source>
        <strain evidence="2">JCM 19173</strain>
    </source>
</reference>
<protein>
    <recommendedName>
        <fullName evidence="3">Carboxypeptidase regulatory-like domain-containing protein</fullName>
    </recommendedName>
</protein>
<evidence type="ECO:0000313" key="1">
    <source>
        <dbReference type="EMBL" id="GGL13885.1"/>
    </source>
</evidence>
<keyword evidence="2" id="KW-1185">Reference proteome</keyword>
<evidence type="ECO:0000313" key="2">
    <source>
        <dbReference type="Proteomes" id="UP000604341"/>
    </source>
</evidence>
<gene>
    <name evidence="1" type="ORF">GCM10010844_35920</name>
</gene>
<dbReference type="EMBL" id="BMPE01000017">
    <property type="protein sequence ID" value="GGL13885.1"/>
    <property type="molecule type" value="Genomic_DNA"/>
</dbReference>
<dbReference type="Proteomes" id="UP000604341">
    <property type="component" value="Unassembled WGS sequence"/>
</dbReference>
<sequence length="201" mass="21321">MQVDPPATPDPAVTANVITDQIVGWSAGTQGRISVVAYPTADVADAVTLSTAAVDGQGRFTLSLPTGAQVAPYMVRFQTTPREGCTGFFTQSVASATHYGFKYYLLDNATTNTVITRGLVQNNPGFTGTTKAGDYFIQRFYASTAFTVTGTLACPTYVIKANLNLKPGWNAVVQTINSVNTDGTVRDYTLTSPQTLPAAVF</sequence>
<proteinExistence type="predicted"/>
<evidence type="ECO:0008006" key="3">
    <source>
        <dbReference type="Google" id="ProtNLM"/>
    </source>
</evidence>
<name>A0ABQ2FPF5_9DEIO</name>
<organism evidence="1 2">
    <name type="scientific">Deinococcus radiotolerans</name>
    <dbReference type="NCBI Taxonomy" id="1309407"/>
    <lineage>
        <taxon>Bacteria</taxon>
        <taxon>Thermotogati</taxon>
        <taxon>Deinococcota</taxon>
        <taxon>Deinococci</taxon>
        <taxon>Deinococcales</taxon>
        <taxon>Deinococcaceae</taxon>
        <taxon>Deinococcus</taxon>
    </lineage>
</organism>
<comment type="caution">
    <text evidence="1">The sequence shown here is derived from an EMBL/GenBank/DDBJ whole genome shotgun (WGS) entry which is preliminary data.</text>
</comment>